<evidence type="ECO:0000313" key="2">
    <source>
        <dbReference type="EMBL" id="ERT65263.1"/>
    </source>
</evidence>
<accession>U7V3E5</accession>
<sequence length="53" mass="6338">MIPQKANKYSLKFLANIFTQHAFRMTSKLWRYIIYLFNVWCSVVYANCTRASV</sequence>
<feature type="transmembrane region" description="Helical" evidence="1">
    <location>
        <begin position="29"/>
        <end position="48"/>
    </location>
</feature>
<keyword evidence="1" id="KW-1133">Transmembrane helix</keyword>
<dbReference type="AlphaFoldDB" id="U7V3E5"/>
<evidence type="ECO:0000313" key="3">
    <source>
        <dbReference type="Proteomes" id="UP000017174"/>
    </source>
</evidence>
<name>U7V3E5_9MICC</name>
<organism evidence="2 3">
    <name type="scientific">Rothia aeria F0184</name>
    <dbReference type="NCBI Taxonomy" id="888019"/>
    <lineage>
        <taxon>Bacteria</taxon>
        <taxon>Bacillati</taxon>
        <taxon>Actinomycetota</taxon>
        <taxon>Actinomycetes</taxon>
        <taxon>Micrococcales</taxon>
        <taxon>Micrococcaceae</taxon>
        <taxon>Rothia</taxon>
    </lineage>
</organism>
<evidence type="ECO:0000256" key="1">
    <source>
        <dbReference type="SAM" id="Phobius"/>
    </source>
</evidence>
<gene>
    <name evidence="2" type="ORF">HMPREF0742_02108</name>
</gene>
<keyword evidence="1" id="KW-0472">Membrane</keyword>
<reference evidence="2 3" key="1">
    <citation type="submission" date="2013-08" db="EMBL/GenBank/DDBJ databases">
        <authorList>
            <person name="Weinstock G."/>
            <person name="Sodergren E."/>
            <person name="Wylie T."/>
            <person name="Fulton L."/>
            <person name="Fulton R."/>
            <person name="Fronick C."/>
            <person name="O'Laughlin M."/>
            <person name="Godfrey J."/>
            <person name="Miner T."/>
            <person name="Herter B."/>
            <person name="Appelbaum E."/>
            <person name="Cordes M."/>
            <person name="Lek S."/>
            <person name="Wollam A."/>
            <person name="Pepin K.H."/>
            <person name="Palsikar V.B."/>
            <person name="Mitreva M."/>
            <person name="Wilson R.K."/>
        </authorList>
    </citation>
    <scope>NUCLEOTIDE SEQUENCE [LARGE SCALE GENOMIC DNA]</scope>
    <source>
        <strain evidence="2 3">F0184</strain>
    </source>
</reference>
<keyword evidence="1" id="KW-0812">Transmembrane</keyword>
<dbReference type="HOGENOM" id="CLU_3065834_0_0_11"/>
<proteinExistence type="predicted"/>
<dbReference type="Proteomes" id="UP000017174">
    <property type="component" value="Unassembled WGS sequence"/>
</dbReference>
<protein>
    <submittedName>
        <fullName evidence="2">Uncharacterized protein</fullName>
    </submittedName>
</protein>
<dbReference type="EMBL" id="AXZG01000055">
    <property type="protein sequence ID" value="ERT65263.1"/>
    <property type="molecule type" value="Genomic_DNA"/>
</dbReference>
<comment type="caution">
    <text evidence="2">The sequence shown here is derived from an EMBL/GenBank/DDBJ whole genome shotgun (WGS) entry which is preliminary data.</text>
</comment>